<dbReference type="SUPFAM" id="SSF52540">
    <property type="entry name" value="P-loop containing nucleoside triphosphate hydrolases"/>
    <property type="match status" value="1"/>
</dbReference>
<dbReference type="InterPro" id="IPR005894">
    <property type="entry name" value="DrrA"/>
</dbReference>
<dbReference type="GO" id="GO:0005524">
    <property type="term" value="F:ATP binding"/>
    <property type="evidence" value="ECO:0007669"/>
    <property type="project" value="UniProtKB-KW"/>
</dbReference>
<dbReference type="PROSITE" id="PS50893">
    <property type="entry name" value="ABC_TRANSPORTER_2"/>
    <property type="match status" value="1"/>
</dbReference>
<evidence type="ECO:0000256" key="1">
    <source>
        <dbReference type="ARBA" id="ARBA00004413"/>
    </source>
</evidence>
<gene>
    <name evidence="12" type="ORF">GCM10023082_24930</name>
</gene>
<protein>
    <submittedName>
        <fullName evidence="12">Daunorubicin resistance protein DrrA family ABC transporter ATP-binding protein</fullName>
    </submittedName>
</protein>
<dbReference type="InterPro" id="IPR003593">
    <property type="entry name" value="AAA+_ATPase"/>
</dbReference>
<evidence type="ECO:0000259" key="11">
    <source>
        <dbReference type="PROSITE" id="PS50893"/>
    </source>
</evidence>
<dbReference type="Gene3D" id="3.40.50.300">
    <property type="entry name" value="P-loop containing nucleotide triphosphate hydrolases"/>
    <property type="match status" value="1"/>
</dbReference>
<dbReference type="PANTHER" id="PTHR42711:SF19">
    <property type="entry name" value="DOXORUBICIN RESISTANCE ATP-BINDING PROTEIN DRRA"/>
    <property type="match status" value="1"/>
</dbReference>
<keyword evidence="3" id="KW-1003">Cell membrane</keyword>
<dbReference type="PANTHER" id="PTHR42711">
    <property type="entry name" value="ABC TRANSPORTER ATP-BINDING PROTEIN"/>
    <property type="match status" value="1"/>
</dbReference>
<evidence type="ECO:0000313" key="12">
    <source>
        <dbReference type="EMBL" id="GAA3725950.1"/>
    </source>
</evidence>
<dbReference type="Pfam" id="PF00005">
    <property type="entry name" value="ABC_tran"/>
    <property type="match status" value="1"/>
</dbReference>
<name>A0ABP7EVV7_9ACTN</name>
<dbReference type="Proteomes" id="UP001499884">
    <property type="component" value="Unassembled WGS sequence"/>
</dbReference>
<organism evidence="12 13">
    <name type="scientific">Streptomyces tremellae</name>
    <dbReference type="NCBI Taxonomy" id="1124239"/>
    <lineage>
        <taxon>Bacteria</taxon>
        <taxon>Bacillati</taxon>
        <taxon>Actinomycetota</taxon>
        <taxon>Actinomycetes</taxon>
        <taxon>Kitasatosporales</taxon>
        <taxon>Streptomycetaceae</taxon>
        <taxon>Streptomyces</taxon>
    </lineage>
</organism>
<comment type="caution">
    <text evidence="12">The sequence shown here is derived from an EMBL/GenBank/DDBJ whole genome shotgun (WGS) entry which is preliminary data.</text>
</comment>
<dbReference type="SMART" id="SM00382">
    <property type="entry name" value="AAA"/>
    <property type="match status" value="1"/>
</dbReference>
<keyword evidence="7" id="KW-0472">Membrane</keyword>
<evidence type="ECO:0000256" key="3">
    <source>
        <dbReference type="ARBA" id="ARBA00022475"/>
    </source>
</evidence>
<evidence type="ECO:0000256" key="5">
    <source>
        <dbReference type="ARBA" id="ARBA00022840"/>
    </source>
</evidence>
<dbReference type="NCBIfam" id="TIGR01188">
    <property type="entry name" value="drrA"/>
    <property type="match status" value="1"/>
</dbReference>
<evidence type="ECO:0000256" key="8">
    <source>
        <dbReference type="ARBA" id="ARBA00023251"/>
    </source>
</evidence>
<evidence type="ECO:0000256" key="10">
    <source>
        <dbReference type="SAM" id="MobiDB-lite"/>
    </source>
</evidence>
<dbReference type="InterPro" id="IPR017871">
    <property type="entry name" value="ABC_transporter-like_CS"/>
</dbReference>
<keyword evidence="4" id="KW-0547">Nucleotide-binding</keyword>
<dbReference type="InterPro" id="IPR050763">
    <property type="entry name" value="ABC_transporter_ATP-binding"/>
</dbReference>
<evidence type="ECO:0000256" key="4">
    <source>
        <dbReference type="ARBA" id="ARBA00022741"/>
    </source>
</evidence>
<dbReference type="InterPro" id="IPR003439">
    <property type="entry name" value="ABC_transporter-like_ATP-bd"/>
</dbReference>
<evidence type="ECO:0000256" key="6">
    <source>
        <dbReference type="ARBA" id="ARBA00022967"/>
    </source>
</evidence>
<dbReference type="InterPro" id="IPR027417">
    <property type="entry name" value="P-loop_NTPase"/>
</dbReference>
<keyword evidence="5 12" id="KW-0067">ATP-binding</keyword>
<dbReference type="PROSITE" id="PS00211">
    <property type="entry name" value="ABC_TRANSPORTER_1"/>
    <property type="match status" value="1"/>
</dbReference>
<keyword evidence="8" id="KW-0046">Antibiotic resistance</keyword>
<feature type="domain" description="ABC transporter" evidence="11">
    <location>
        <begin position="5"/>
        <end position="235"/>
    </location>
</feature>
<dbReference type="RefSeq" id="WP_345645351.1">
    <property type="nucleotide sequence ID" value="NZ_BAABEP010000013.1"/>
</dbReference>
<evidence type="ECO:0000256" key="7">
    <source>
        <dbReference type="ARBA" id="ARBA00023136"/>
    </source>
</evidence>
<evidence type="ECO:0000256" key="9">
    <source>
        <dbReference type="ARBA" id="ARBA00049985"/>
    </source>
</evidence>
<sequence>MTSALLAEGLAKRFGEVQALDGVDLQLETGQVLGLLGPNGSGKTTVVRILSTLVKPDAGRATVFGYDVLAQGARVRQLIALTGQYAAVDENLTGTENLVLIARLLEMSRREARRRADELLDAFELSDAAGRAARTYSGGMRRRLDLAASLVGRPRVLFLDEPTTGLDPGSRFALWSAVQRLAAQGTSVLLTTQYLEEADQLADNLVVIDKGRVAARGTAAALKDRAGMRTLLVRPARPQELDVALGIARELAPQAGQEDGGIVVPSADGALMSTLLRRLAEADVHLDEAELRRPSLDDAFLAIVGGGGAGGRADRAPGDGTSGDGTAENGVRKGGAAQDGTAEEGVPAGGPDGEREMA</sequence>
<evidence type="ECO:0000313" key="13">
    <source>
        <dbReference type="Proteomes" id="UP001499884"/>
    </source>
</evidence>
<proteinExistence type="inferred from homology"/>
<evidence type="ECO:0000256" key="2">
    <source>
        <dbReference type="ARBA" id="ARBA00022448"/>
    </source>
</evidence>
<feature type="region of interest" description="Disordered" evidence="10">
    <location>
        <begin position="308"/>
        <end position="358"/>
    </location>
</feature>
<comment type="similarity">
    <text evidence="9">Belongs to the ABC transporter superfamily. Drug exporter-1 (DrugE1) (TC 3.A.1.105) family.</text>
</comment>
<keyword evidence="6" id="KW-1278">Translocase</keyword>
<keyword evidence="2" id="KW-0813">Transport</keyword>
<dbReference type="EMBL" id="BAABEP010000013">
    <property type="protein sequence ID" value="GAA3725950.1"/>
    <property type="molecule type" value="Genomic_DNA"/>
</dbReference>
<reference evidence="13" key="1">
    <citation type="journal article" date="2019" name="Int. J. Syst. Evol. Microbiol.">
        <title>The Global Catalogue of Microorganisms (GCM) 10K type strain sequencing project: providing services to taxonomists for standard genome sequencing and annotation.</title>
        <authorList>
            <consortium name="The Broad Institute Genomics Platform"/>
            <consortium name="The Broad Institute Genome Sequencing Center for Infectious Disease"/>
            <person name="Wu L."/>
            <person name="Ma J."/>
        </authorList>
    </citation>
    <scope>NUCLEOTIDE SEQUENCE [LARGE SCALE GENOMIC DNA]</scope>
    <source>
        <strain evidence="13">JCM 30846</strain>
    </source>
</reference>
<comment type="subcellular location">
    <subcellularLocation>
        <location evidence="1">Cell membrane</location>
        <topology evidence="1">Peripheral membrane protein</topology>
        <orientation evidence="1">Cytoplasmic side</orientation>
    </subcellularLocation>
</comment>
<accession>A0ABP7EVV7</accession>
<keyword evidence="13" id="KW-1185">Reference proteome</keyword>